<comment type="similarity">
    <text evidence="2 9">Belongs to the uroporphyrinogen-III synthase family.</text>
</comment>
<evidence type="ECO:0000256" key="2">
    <source>
        <dbReference type="ARBA" id="ARBA00008133"/>
    </source>
</evidence>
<dbReference type="CDD" id="cd06578">
    <property type="entry name" value="HemD"/>
    <property type="match status" value="1"/>
</dbReference>
<evidence type="ECO:0000313" key="12">
    <source>
        <dbReference type="Proteomes" id="UP001529338"/>
    </source>
</evidence>
<accession>A0ABT7SFG4</accession>
<dbReference type="Proteomes" id="UP001529338">
    <property type="component" value="Unassembled WGS sequence"/>
</dbReference>
<comment type="catalytic activity">
    <reaction evidence="8 9">
        <text>hydroxymethylbilane = uroporphyrinogen III + H2O</text>
        <dbReference type="Rhea" id="RHEA:18965"/>
        <dbReference type="ChEBI" id="CHEBI:15377"/>
        <dbReference type="ChEBI" id="CHEBI:57308"/>
        <dbReference type="ChEBI" id="CHEBI:57845"/>
        <dbReference type="EC" id="4.2.1.75"/>
    </reaction>
</comment>
<keyword evidence="4 9" id="KW-0456">Lyase</keyword>
<dbReference type="InterPro" id="IPR036108">
    <property type="entry name" value="4pyrrol_syn_uPrphyn_synt_sf"/>
</dbReference>
<evidence type="ECO:0000256" key="1">
    <source>
        <dbReference type="ARBA" id="ARBA00004772"/>
    </source>
</evidence>
<dbReference type="Pfam" id="PF02602">
    <property type="entry name" value="HEM4"/>
    <property type="match status" value="1"/>
</dbReference>
<gene>
    <name evidence="11" type="ORF">QRT04_08305</name>
</gene>
<name>A0ABT7SFG4_9CELL</name>
<dbReference type="RefSeq" id="WP_289454749.1">
    <property type="nucleotide sequence ID" value="NZ_JAUCGQ010000001.1"/>
</dbReference>
<evidence type="ECO:0000256" key="3">
    <source>
        <dbReference type="ARBA" id="ARBA00013109"/>
    </source>
</evidence>
<evidence type="ECO:0000256" key="8">
    <source>
        <dbReference type="ARBA" id="ARBA00048617"/>
    </source>
</evidence>
<keyword evidence="5 9" id="KW-0627">Porphyrin biosynthesis</keyword>
<dbReference type="EMBL" id="JAUCGQ010000001">
    <property type="protein sequence ID" value="MDM7854930.1"/>
    <property type="molecule type" value="Genomic_DNA"/>
</dbReference>
<organism evidence="11 12">
    <name type="scientific">Cellulomonas alba</name>
    <dbReference type="NCBI Taxonomy" id="3053467"/>
    <lineage>
        <taxon>Bacteria</taxon>
        <taxon>Bacillati</taxon>
        <taxon>Actinomycetota</taxon>
        <taxon>Actinomycetes</taxon>
        <taxon>Micrococcales</taxon>
        <taxon>Cellulomonadaceae</taxon>
        <taxon>Cellulomonas</taxon>
    </lineage>
</organism>
<evidence type="ECO:0000256" key="9">
    <source>
        <dbReference type="RuleBase" id="RU366031"/>
    </source>
</evidence>
<sequence length="301" mass="30353">MRVPRTPLSQPALTAWADRVARGEIDPAASPIAGWPVLVPRPSGASSPAVAALAAVGAEPLVVPLIETVPPDDPTELDDLLLALGSGWYGWLVVTSAAAVPVLVDRAAEVGQPLAELVADGRVHVAAVGPGTERALRAAGVAVDLVPAGASSAAALLDAWPAPEPERPTHVLFPRGDLAAATLADGLRARGWDVDDVVAYRTVPAAAPPDDVRTAWSDGTVRAALLTSASTVRALVDALGAPPPGTLLVAIGPSTAREAERLGLPLAAVATEQTMAGLVDALVGAAAHAIPTPPPVTEETP</sequence>
<dbReference type="SUPFAM" id="SSF69618">
    <property type="entry name" value="HemD-like"/>
    <property type="match status" value="1"/>
</dbReference>
<dbReference type="InterPro" id="IPR039793">
    <property type="entry name" value="UROS/Hem4"/>
</dbReference>
<dbReference type="PANTHER" id="PTHR38042">
    <property type="entry name" value="UROPORPHYRINOGEN-III SYNTHASE, CHLOROPLASTIC"/>
    <property type="match status" value="1"/>
</dbReference>
<feature type="domain" description="Tetrapyrrole biosynthesis uroporphyrinogen III synthase" evidence="10">
    <location>
        <begin position="50"/>
        <end position="279"/>
    </location>
</feature>
<evidence type="ECO:0000256" key="6">
    <source>
        <dbReference type="ARBA" id="ARBA00037589"/>
    </source>
</evidence>
<dbReference type="Gene3D" id="3.40.50.10090">
    <property type="match status" value="2"/>
</dbReference>
<comment type="caution">
    <text evidence="11">The sequence shown here is derived from an EMBL/GenBank/DDBJ whole genome shotgun (WGS) entry which is preliminary data.</text>
</comment>
<evidence type="ECO:0000256" key="5">
    <source>
        <dbReference type="ARBA" id="ARBA00023244"/>
    </source>
</evidence>
<dbReference type="PANTHER" id="PTHR38042:SF1">
    <property type="entry name" value="UROPORPHYRINOGEN-III SYNTHASE, CHLOROPLASTIC"/>
    <property type="match status" value="1"/>
</dbReference>
<dbReference type="InterPro" id="IPR003754">
    <property type="entry name" value="4pyrrol_synth_uPrphyn_synth"/>
</dbReference>
<keyword evidence="12" id="KW-1185">Reference proteome</keyword>
<reference evidence="11 12" key="1">
    <citation type="submission" date="2023-06" db="EMBL/GenBank/DDBJ databases">
        <title>Cellulomonas sp. MW4 Whole genome sequence.</title>
        <authorList>
            <person name="Park S."/>
        </authorList>
    </citation>
    <scope>NUCLEOTIDE SEQUENCE [LARGE SCALE GENOMIC DNA]</scope>
    <source>
        <strain evidence="11 12">MW4</strain>
    </source>
</reference>
<evidence type="ECO:0000256" key="7">
    <source>
        <dbReference type="ARBA" id="ARBA00040167"/>
    </source>
</evidence>
<evidence type="ECO:0000256" key="4">
    <source>
        <dbReference type="ARBA" id="ARBA00023239"/>
    </source>
</evidence>
<evidence type="ECO:0000313" key="11">
    <source>
        <dbReference type="EMBL" id="MDM7854930.1"/>
    </source>
</evidence>
<proteinExistence type="inferred from homology"/>
<evidence type="ECO:0000259" key="10">
    <source>
        <dbReference type="Pfam" id="PF02602"/>
    </source>
</evidence>
<dbReference type="GO" id="GO:0004852">
    <property type="term" value="F:uroporphyrinogen-III synthase activity"/>
    <property type="evidence" value="ECO:0007669"/>
    <property type="project" value="UniProtKB-EC"/>
</dbReference>
<comment type="function">
    <text evidence="6 9">Catalyzes cyclization of the linear tetrapyrrole, hydroxymethylbilane, to the macrocyclic uroporphyrinogen III.</text>
</comment>
<dbReference type="EC" id="4.2.1.75" evidence="3 9"/>
<comment type="pathway">
    <text evidence="1 9">Porphyrin-containing compound metabolism; protoporphyrin-IX biosynthesis; coproporphyrinogen-III from 5-aminolevulinate: step 3/4.</text>
</comment>
<protein>
    <recommendedName>
        <fullName evidence="7 9">Uroporphyrinogen-III synthase</fullName>
        <ecNumber evidence="3 9">4.2.1.75</ecNumber>
    </recommendedName>
</protein>